<evidence type="ECO:0000256" key="1">
    <source>
        <dbReference type="SAM" id="MobiDB-lite"/>
    </source>
</evidence>
<reference evidence="2 3" key="1">
    <citation type="journal article" date="2023" name="Commun. Biol.">
        <title>Reorganization of the ancestral sex-determining regions during the evolution of trioecy in Pleodorina starrii.</title>
        <authorList>
            <person name="Takahashi K."/>
            <person name="Suzuki S."/>
            <person name="Kawai-Toyooka H."/>
            <person name="Yamamoto K."/>
            <person name="Hamaji T."/>
            <person name="Ootsuki R."/>
            <person name="Yamaguchi H."/>
            <person name="Kawachi M."/>
            <person name="Higashiyama T."/>
            <person name="Nozaki H."/>
        </authorList>
    </citation>
    <scope>NUCLEOTIDE SEQUENCE [LARGE SCALE GENOMIC DNA]</scope>
    <source>
        <strain evidence="2 3">NIES-4479</strain>
    </source>
</reference>
<comment type="caution">
    <text evidence="2">The sequence shown here is derived from an EMBL/GenBank/DDBJ whole genome shotgun (WGS) entry which is preliminary data.</text>
</comment>
<evidence type="ECO:0000313" key="3">
    <source>
        <dbReference type="Proteomes" id="UP001165080"/>
    </source>
</evidence>
<dbReference type="Proteomes" id="UP001165080">
    <property type="component" value="Unassembled WGS sequence"/>
</dbReference>
<feature type="compositionally biased region" description="Gly residues" evidence="1">
    <location>
        <begin position="210"/>
        <end position="230"/>
    </location>
</feature>
<gene>
    <name evidence="2" type="primary">PLEST000243</name>
    <name evidence="2" type="ORF">PLESTB_000361100</name>
</gene>
<accession>A0A9W6BEX9</accession>
<protein>
    <submittedName>
        <fullName evidence="2">Uncharacterized protein</fullName>
    </submittedName>
</protein>
<evidence type="ECO:0000313" key="2">
    <source>
        <dbReference type="EMBL" id="GLC50271.1"/>
    </source>
</evidence>
<proteinExistence type="predicted"/>
<dbReference type="EMBL" id="BRXU01000003">
    <property type="protein sequence ID" value="GLC50271.1"/>
    <property type="molecule type" value="Genomic_DNA"/>
</dbReference>
<name>A0A9W6BEX9_9CHLO</name>
<dbReference type="AlphaFoldDB" id="A0A9W6BEX9"/>
<feature type="region of interest" description="Disordered" evidence="1">
    <location>
        <begin position="206"/>
        <end position="237"/>
    </location>
</feature>
<dbReference type="OrthoDB" id="538085at2759"/>
<sequence>MRTARPQCSNGVRGWGSAVNKPVSDVSRCSRVQHVSRRPSVAVHASGVRARWCIDVEYGHKQAVTALLQEWVADVGARAGLTHTNTRLSSGSVGVAESRLELEVTFPSLSEWEHFLGAIPAKEHRAWSQRVQGMIVGGSPRWELYRAVPAFPDGQEQAAVAAAAPASRPLLALPTAPPPAPSWVAAAPGTNGVPVAVPAASAGVTSPGAGNSGGNGNSGSGGSSDSGSGSGLSIIDNQQDAEVVLDWKGEPMTVNPGDKLPFKFL</sequence>
<keyword evidence="3" id="KW-1185">Reference proteome</keyword>
<organism evidence="2 3">
    <name type="scientific">Pleodorina starrii</name>
    <dbReference type="NCBI Taxonomy" id="330485"/>
    <lineage>
        <taxon>Eukaryota</taxon>
        <taxon>Viridiplantae</taxon>
        <taxon>Chlorophyta</taxon>
        <taxon>core chlorophytes</taxon>
        <taxon>Chlorophyceae</taxon>
        <taxon>CS clade</taxon>
        <taxon>Chlamydomonadales</taxon>
        <taxon>Volvocaceae</taxon>
        <taxon>Pleodorina</taxon>
    </lineage>
</organism>